<dbReference type="EMBL" id="VUMZ01000003">
    <property type="protein sequence ID" value="MST51444.1"/>
    <property type="molecule type" value="Genomic_DNA"/>
</dbReference>
<evidence type="ECO:0000313" key="1">
    <source>
        <dbReference type="EMBL" id="MST51444.1"/>
    </source>
</evidence>
<comment type="caution">
    <text evidence="1">The sequence shown here is derived from an EMBL/GenBank/DDBJ whole genome shotgun (WGS) entry which is preliminary data.</text>
</comment>
<name>A0A6L5Y3T3_9FIRM</name>
<gene>
    <name evidence="1" type="ORF">FYJ64_03780</name>
</gene>
<keyword evidence="2" id="KW-1185">Reference proteome</keyword>
<dbReference type="Proteomes" id="UP000474676">
    <property type="component" value="Unassembled WGS sequence"/>
</dbReference>
<accession>A0A6L5Y3T3</accession>
<reference evidence="1 2" key="1">
    <citation type="submission" date="2019-08" db="EMBL/GenBank/DDBJ databases">
        <title>In-depth cultivation of the pig gut microbiome towards novel bacterial diversity and tailored functional studies.</title>
        <authorList>
            <person name="Wylensek D."/>
            <person name="Hitch T.C.A."/>
            <person name="Clavel T."/>
        </authorList>
    </citation>
    <scope>NUCLEOTIDE SEQUENCE [LARGE SCALE GENOMIC DNA]</scope>
    <source>
        <strain evidence="1 2">WCA-MUC-591-APC-3H</strain>
    </source>
</reference>
<organism evidence="1 2">
    <name type="scientific">Hornefia butyriciproducens</name>
    <dbReference type="NCBI Taxonomy" id="2652293"/>
    <lineage>
        <taxon>Bacteria</taxon>
        <taxon>Bacillati</taxon>
        <taxon>Bacillota</taxon>
        <taxon>Clostridia</taxon>
        <taxon>Peptostreptococcales</taxon>
        <taxon>Anaerovoracaceae</taxon>
        <taxon>Hornefia</taxon>
    </lineage>
</organism>
<proteinExistence type="predicted"/>
<evidence type="ECO:0000313" key="2">
    <source>
        <dbReference type="Proteomes" id="UP000474676"/>
    </source>
</evidence>
<dbReference type="RefSeq" id="WP_154573923.1">
    <property type="nucleotide sequence ID" value="NZ_VUMZ01000003.1"/>
</dbReference>
<protein>
    <submittedName>
        <fullName evidence="1">Uncharacterized protein</fullName>
    </submittedName>
</protein>
<dbReference type="AlphaFoldDB" id="A0A6L5Y3T3"/>
<dbReference type="GeneID" id="303114434"/>
<sequence>MKKTIICSIPMKENVDPVLYTSDDKFLSVADKKVRYPICAFLEKNMKPEDELKVLILVKKDRYGHYSRNTELFKQELAEANSEIGAAVEYTVIDTDFDEARSVHERLMGRIVDGLSTGSHIFADITYGPKDMPIVIFTALNFAEKFLECTVDNIVYGQASFVDGKAVDTKICDMVPLYCLGSITNTIRCTEPEKARSMLKSLLSL</sequence>